<dbReference type="Proteomes" id="UP000664096">
    <property type="component" value="Unassembled WGS sequence"/>
</dbReference>
<keyword evidence="1" id="KW-0378">Hydrolase</keyword>
<dbReference type="RefSeq" id="WP_207141757.1">
    <property type="nucleotide sequence ID" value="NZ_JAEKJZ010000003.1"/>
</dbReference>
<dbReference type="GO" id="GO:0050129">
    <property type="term" value="F:N-formylglutamate deformylase activity"/>
    <property type="evidence" value="ECO:0007669"/>
    <property type="project" value="UniProtKB-EC"/>
</dbReference>
<dbReference type="AlphaFoldDB" id="A0A939J2Y4"/>
<accession>A0A939J2Y4</accession>
<protein>
    <submittedName>
        <fullName evidence="1">N-formylglutamate deformylase</fullName>
        <ecNumber evidence="1">3.5.1.68</ecNumber>
    </submittedName>
</protein>
<gene>
    <name evidence="1" type="primary">hutG</name>
    <name evidence="1" type="ORF">JF539_16275</name>
</gene>
<name>A0A939J2Y4_9HYPH</name>
<dbReference type="EC" id="3.5.1.68" evidence="1"/>
<proteinExistence type="predicted"/>
<dbReference type="InterPro" id="IPR007709">
    <property type="entry name" value="N-FG_amidohydro"/>
</dbReference>
<sequence length="276" mass="30380">MQPVEVIKGDGPVVLGVPHAGTYVPEDIRDRLNATGRKLADTDWHVDRLYSDLLPGATMVKANFHRYVIDANRDPEGVSLYPGQNTTTLCPTTDFDGRPLYRSGKDPDPAEIEARRRTWHASYHDALLGELERVRARHGVAILYDCHSIRSMVPYLFEGTLPDFNIGTNNGTTCDPAVEAAVVERTEAAEGYTSVLNGRFKGGWTTRHYGRPDMGFHAIQMELAQKTHLASEDTPFAYDTAKADALRSHLKDVLSALETLAPSLAPKNHAPTGSSQ</sequence>
<organism evidence="1 2">
    <name type="scientific">Roseibium aggregatum</name>
    <dbReference type="NCBI Taxonomy" id="187304"/>
    <lineage>
        <taxon>Bacteria</taxon>
        <taxon>Pseudomonadati</taxon>
        <taxon>Pseudomonadota</taxon>
        <taxon>Alphaproteobacteria</taxon>
        <taxon>Hyphomicrobiales</taxon>
        <taxon>Stappiaceae</taxon>
        <taxon>Roseibium</taxon>
    </lineage>
</organism>
<evidence type="ECO:0000313" key="1">
    <source>
        <dbReference type="EMBL" id="MBN9671908.1"/>
    </source>
</evidence>
<dbReference type="NCBIfam" id="TIGR02017">
    <property type="entry name" value="hutG_amidohyd"/>
    <property type="match status" value="1"/>
</dbReference>
<evidence type="ECO:0000313" key="2">
    <source>
        <dbReference type="Proteomes" id="UP000664096"/>
    </source>
</evidence>
<comment type="caution">
    <text evidence="1">The sequence shown here is derived from an EMBL/GenBank/DDBJ whole genome shotgun (WGS) entry which is preliminary data.</text>
</comment>
<dbReference type="Gene3D" id="3.40.630.40">
    <property type="entry name" value="Zn-dependent exopeptidases"/>
    <property type="match status" value="1"/>
</dbReference>
<dbReference type="Pfam" id="PF05013">
    <property type="entry name" value="FGase"/>
    <property type="match status" value="1"/>
</dbReference>
<dbReference type="InterPro" id="IPR010247">
    <property type="entry name" value="HutG_amidohyd"/>
</dbReference>
<dbReference type="EMBL" id="JAEKJZ010000003">
    <property type="protein sequence ID" value="MBN9671908.1"/>
    <property type="molecule type" value="Genomic_DNA"/>
</dbReference>
<reference evidence="1" key="1">
    <citation type="submission" date="2020-12" db="EMBL/GenBank/DDBJ databases">
        <title>Oil enriched cultivation method for isolating marine PHA-producing bacteria.</title>
        <authorList>
            <person name="Zheng W."/>
            <person name="Yu S."/>
            <person name="Huang Y."/>
        </authorList>
    </citation>
    <scope>NUCLEOTIDE SEQUENCE</scope>
    <source>
        <strain evidence="1">SY-2-12</strain>
    </source>
</reference>
<dbReference type="SUPFAM" id="SSF53187">
    <property type="entry name" value="Zn-dependent exopeptidases"/>
    <property type="match status" value="1"/>
</dbReference>